<protein>
    <recommendedName>
        <fullName evidence="6">ABC-2 type transporter transmembrane domain-containing protein</fullName>
    </recommendedName>
</protein>
<evidence type="ECO:0000256" key="2">
    <source>
        <dbReference type="ARBA" id="ARBA00022692"/>
    </source>
</evidence>
<gene>
    <name evidence="7" type="ORF">R3W88_016792</name>
</gene>
<accession>A0AAV9KYT1</accession>
<evidence type="ECO:0000256" key="5">
    <source>
        <dbReference type="SAM" id="Phobius"/>
    </source>
</evidence>
<dbReference type="AlphaFoldDB" id="A0AAV9KYT1"/>
<comment type="subcellular location">
    <subcellularLocation>
        <location evidence="1">Membrane</location>
        <topology evidence="1">Multi-pass membrane protein</topology>
    </subcellularLocation>
</comment>
<dbReference type="Pfam" id="PF01061">
    <property type="entry name" value="ABC2_membrane"/>
    <property type="match status" value="1"/>
</dbReference>
<evidence type="ECO:0000256" key="1">
    <source>
        <dbReference type="ARBA" id="ARBA00004141"/>
    </source>
</evidence>
<keyword evidence="8" id="KW-1185">Reference proteome</keyword>
<name>A0AAV9KYT1_9SOLN</name>
<dbReference type="Proteomes" id="UP001311915">
    <property type="component" value="Unassembled WGS sequence"/>
</dbReference>
<keyword evidence="2 5" id="KW-0812">Transmembrane</keyword>
<dbReference type="EMBL" id="JAWPEI010000008">
    <property type="protein sequence ID" value="KAK4718454.1"/>
    <property type="molecule type" value="Genomic_DNA"/>
</dbReference>
<evidence type="ECO:0000256" key="3">
    <source>
        <dbReference type="ARBA" id="ARBA00022989"/>
    </source>
</evidence>
<dbReference type="PANTHER" id="PTHR48040">
    <property type="entry name" value="PLEIOTROPIC DRUG RESISTANCE PROTEIN 1-LIKE ISOFORM X1"/>
    <property type="match status" value="1"/>
</dbReference>
<comment type="caution">
    <text evidence="7">The sequence shown here is derived from an EMBL/GenBank/DDBJ whole genome shotgun (WGS) entry which is preliminary data.</text>
</comment>
<organism evidence="7 8">
    <name type="scientific">Solanum pinnatisectum</name>
    <name type="common">tansyleaf nightshade</name>
    <dbReference type="NCBI Taxonomy" id="50273"/>
    <lineage>
        <taxon>Eukaryota</taxon>
        <taxon>Viridiplantae</taxon>
        <taxon>Streptophyta</taxon>
        <taxon>Embryophyta</taxon>
        <taxon>Tracheophyta</taxon>
        <taxon>Spermatophyta</taxon>
        <taxon>Magnoliopsida</taxon>
        <taxon>eudicotyledons</taxon>
        <taxon>Gunneridae</taxon>
        <taxon>Pentapetalae</taxon>
        <taxon>asterids</taxon>
        <taxon>lamiids</taxon>
        <taxon>Solanales</taxon>
        <taxon>Solanaceae</taxon>
        <taxon>Solanoideae</taxon>
        <taxon>Solaneae</taxon>
        <taxon>Solanum</taxon>
    </lineage>
</organism>
<dbReference type="GO" id="GO:0016020">
    <property type="term" value="C:membrane"/>
    <property type="evidence" value="ECO:0007669"/>
    <property type="project" value="UniProtKB-SubCell"/>
</dbReference>
<proteinExistence type="predicted"/>
<evidence type="ECO:0000313" key="8">
    <source>
        <dbReference type="Proteomes" id="UP001311915"/>
    </source>
</evidence>
<feature type="transmembrane region" description="Helical" evidence="5">
    <location>
        <begin position="19"/>
        <end position="37"/>
    </location>
</feature>
<keyword evidence="3 5" id="KW-1133">Transmembrane helix</keyword>
<dbReference type="PANTHER" id="PTHR48040:SF20">
    <property type="entry name" value="PLEIOTROPIC DRUG RESISTANCE PROTEIN 1"/>
    <property type="match status" value="1"/>
</dbReference>
<evidence type="ECO:0000259" key="6">
    <source>
        <dbReference type="Pfam" id="PF01061"/>
    </source>
</evidence>
<reference evidence="7 8" key="1">
    <citation type="submission" date="2023-10" db="EMBL/GenBank/DDBJ databases">
        <title>Genome-Wide Identification Analysis in wild type Solanum Pinnatisectum Reveals Some Genes Defensing Phytophthora Infestans.</title>
        <authorList>
            <person name="Sun C."/>
        </authorList>
    </citation>
    <scope>NUCLEOTIDE SEQUENCE [LARGE SCALE GENOMIC DNA]</scope>
    <source>
        <strain evidence="7">LQN</strain>
        <tissue evidence="7">Leaf</tissue>
    </source>
</reference>
<sequence>MACLWKQQRSYWRNPPYTAVRLLFTIFVAPKFGTIFWDLVSKRGRQQDLFNAIGSMYAAVMFLGVQNSQQFSQSSPSDSFL</sequence>
<evidence type="ECO:0000313" key="7">
    <source>
        <dbReference type="EMBL" id="KAK4718454.1"/>
    </source>
</evidence>
<keyword evidence="4 5" id="KW-0472">Membrane</keyword>
<dbReference type="GO" id="GO:0140359">
    <property type="term" value="F:ABC-type transporter activity"/>
    <property type="evidence" value="ECO:0007669"/>
    <property type="project" value="InterPro"/>
</dbReference>
<feature type="domain" description="ABC-2 type transporter transmembrane" evidence="6">
    <location>
        <begin position="2"/>
        <end position="76"/>
    </location>
</feature>
<feature type="transmembrane region" description="Helical" evidence="5">
    <location>
        <begin position="49"/>
        <end position="65"/>
    </location>
</feature>
<evidence type="ECO:0000256" key="4">
    <source>
        <dbReference type="ARBA" id="ARBA00023136"/>
    </source>
</evidence>
<dbReference type="InterPro" id="IPR013525">
    <property type="entry name" value="ABC2_TM"/>
</dbReference>